<keyword evidence="2" id="KW-0732">Signal</keyword>
<dbReference type="AlphaFoldDB" id="A0A074VQF3"/>
<dbReference type="HOGENOM" id="CLU_518712_0_0_1"/>
<gene>
    <name evidence="3" type="ORF">M437DRAFT_87095</name>
</gene>
<accession>A0A074VQF3</accession>
<dbReference type="Gene3D" id="3.40.390.10">
    <property type="entry name" value="Collagenase (Catalytic Domain)"/>
    <property type="match status" value="1"/>
</dbReference>
<name>A0A074VQF3_AURM1</name>
<feature type="compositionally biased region" description="Pro residues" evidence="1">
    <location>
        <begin position="419"/>
        <end position="431"/>
    </location>
</feature>
<feature type="region of interest" description="Disordered" evidence="1">
    <location>
        <begin position="386"/>
        <end position="432"/>
    </location>
</feature>
<dbReference type="GO" id="GO:0008237">
    <property type="term" value="F:metallopeptidase activity"/>
    <property type="evidence" value="ECO:0007669"/>
    <property type="project" value="InterPro"/>
</dbReference>
<dbReference type="GeneID" id="63921956"/>
<evidence type="ECO:0000313" key="4">
    <source>
        <dbReference type="Proteomes" id="UP000030672"/>
    </source>
</evidence>
<evidence type="ECO:0000256" key="2">
    <source>
        <dbReference type="SAM" id="SignalP"/>
    </source>
</evidence>
<reference evidence="3 4" key="1">
    <citation type="journal article" date="2014" name="BMC Genomics">
        <title>Genome sequencing of four Aureobasidium pullulans varieties: biotechnological potential, stress tolerance, and description of new species.</title>
        <authorList>
            <person name="Gostin Ar C."/>
            <person name="Ohm R.A."/>
            <person name="Kogej T."/>
            <person name="Sonjak S."/>
            <person name="Turk M."/>
            <person name="Zajc J."/>
            <person name="Zalar P."/>
            <person name="Grube M."/>
            <person name="Sun H."/>
            <person name="Han J."/>
            <person name="Sharma A."/>
            <person name="Chiniquy J."/>
            <person name="Ngan C.Y."/>
            <person name="Lipzen A."/>
            <person name="Barry K."/>
            <person name="Grigoriev I.V."/>
            <person name="Gunde-Cimerman N."/>
        </authorList>
    </citation>
    <scope>NUCLEOTIDE SEQUENCE [LARGE SCALE GENOMIC DNA]</scope>
    <source>
        <strain evidence="3 4">CBS 110374</strain>
    </source>
</reference>
<dbReference type="EMBL" id="KL584845">
    <property type="protein sequence ID" value="KEQ59907.1"/>
    <property type="molecule type" value="Genomic_DNA"/>
</dbReference>
<organism evidence="3 4">
    <name type="scientific">Aureobasidium melanogenum (strain CBS 110374)</name>
    <name type="common">Aureobasidium pullulans var. melanogenum</name>
    <dbReference type="NCBI Taxonomy" id="1043003"/>
    <lineage>
        <taxon>Eukaryota</taxon>
        <taxon>Fungi</taxon>
        <taxon>Dikarya</taxon>
        <taxon>Ascomycota</taxon>
        <taxon>Pezizomycotina</taxon>
        <taxon>Dothideomycetes</taxon>
        <taxon>Dothideomycetidae</taxon>
        <taxon>Dothideales</taxon>
        <taxon>Saccotheciaceae</taxon>
        <taxon>Aureobasidium</taxon>
    </lineage>
</organism>
<keyword evidence="4" id="KW-1185">Reference proteome</keyword>
<evidence type="ECO:0008006" key="5">
    <source>
        <dbReference type="Google" id="ProtNLM"/>
    </source>
</evidence>
<feature type="chain" id="PRO_5001701816" description="Metalloprotease" evidence="2">
    <location>
        <begin position="17"/>
        <end position="525"/>
    </location>
</feature>
<dbReference type="STRING" id="1043003.A0A074VQF3"/>
<feature type="region of interest" description="Disordered" evidence="1">
    <location>
        <begin position="327"/>
        <end position="349"/>
    </location>
</feature>
<dbReference type="InterPro" id="IPR024079">
    <property type="entry name" value="MetalloPept_cat_dom_sf"/>
</dbReference>
<protein>
    <recommendedName>
        <fullName evidence="5">Metalloprotease</fullName>
    </recommendedName>
</protein>
<dbReference type="RefSeq" id="XP_040876930.1">
    <property type="nucleotide sequence ID" value="XM_041028583.1"/>
</dbReference>
<proteinExistence type="predicted"/>
<feature type="signal peptide" evidence="2">
    <location>
        <begin position="1"/>
        <end position="16"/>
    </location>
</feature>
<feature type="compositionally biased region" description="Low complexity" evidence="1">
    <location>
        <begin position="393"/>
        <end position="418"/>
    </location>
</feature>
<feature type="region of interest" description="Disordered" evidence="1">
    <location>
        <begin position="28"/>
        <end position="48"/>
    </location>
</feature>
<dbReference type="SUPFAM" id="SSF55486">
    <property type="entry name" value="Metalloproteases ('zincins'), catalytic domain"/>
    <property type="match status" value="1"/>
</dbReference>
<evidence type="ECO:0000313" key="3">
    <source>
        <dbReference type="EMBL" id="KEQ59907.1"/>
    </source>
</evidence>
<evidence type="ECO:0000256" key="1">
    <source>
        <dbReference type="SAM" id="MobiDB-lite"/>
    </source>
</evidence>
<sequence length="525" mass="56653">MRNILSSLCLYSFAVAFPQSFLPRDDLPDPWASDPTSPPANISFPSGIPSNPYPSGIPDLPDLCDGNNPNDNCFNTLASGSGGYLYFDKNSGCSDSQKSMIQTAVWDATTLANYASTFPGPNIHAQQSGRFWMGAGYQAQANRISGNFKRVAEFKTSKTSSRAYITMSCKDPKNKCSMDMRGKTIGGYAWSVNGWFGWYNYIAFCPPFFTLDDLGEKLNLVEQGLASGNTKYARDMNWLGTTGSYFLHEMMHTRIATGGIEPDILDQQLKTDPKAHSKPVYGPGLVARLAANETDAKRASCNADSYAMLANSMWWWDTTGYFPGLPKPKKGIDQPADDPVSGTEVSADDDDDFPISLWVDLGNVTTPQDANFDSLFAAELQSFQDTDDEDAANTDAEASSDPVPAPTTSEAAAPAEATAPPPPPPPPPPPAADICGDWYKFLFDHFEIYGRNFDADKFGTDGSGLKHQIKGCGDLTYWTFKTLTDDPQGYQWYAKGDLPVGTKACVGRAVVSAGGASPDGCTGAG</sequence>
<dbReference type="Proteomes" id="UP000030672">
    <property type="component" value="Unassembled WGS sequence"/>
</dbReference>